<keyword evidence="2" id="KW-0378">Hydrolase</keyword>
<dbReference type="EMBL" id="JDYK01000002">
    <property type="protein sequence ID" value="EWS82559.1"/>
    <property type="molecule type" value="Genomic_DNA"/>
</dbReference>
<dbReference type="InterPro" id="IPR051916">
    <property type="entry name" value="GPI-anchor_lipid_remodeler"/>
</dbReference>
<dbReference type="GO" id="GO:0016787">
    <property type="term" value="F:hydrolase activity"/>
    <property type="evidence" value="ECO:0007669"/>
    <property type="project" value="UniProtKB-KW"/>
</dbReference>
<feature type="domain" description="Endonuclease/exonuclease/phosphatase" evidence="1">
    <location>
        <begin position="11"/>
        <end position="240"/>
    </location>
</feature>
<dbReference type="InterPro" id="IPR036691">
    <property type="entry name" value="Endo/exonu/phosph_ase_sf"/>
</dbReference>
<dbReference type="InterPro" id="IPR005135">
    <property type="entry name" value="Endo/exonuclease/phosphatase"/>
</dbReference>
<reference evidence="2 3" key="1">
    <citation type="submission" date="2014-02" db="EMBL/GenBank/DDBJ databases">
        <title>Genome sequence of Brachybacterium phenoliresistens strain W13A50.</title>
        <authorList>
            <person name="Wang X."/>
        </authorList>
    </citation>
    <scope>NUCLEOTIDE SEQUENCE [LARGE SCALE GENOMIC DNA]</scope>
    <source>
        <strain evidence="2 3">W13A50</strain>
    </source>
</reference>
<sequence>MLEHRTTLRVVTFNIHHGADAAGVLDLERIAHVLEQLRPDLALLQEVDRFWPRSGGVDQPAVLADALGLHAEFAPAMTLPSDPPGGPDREYGHMILSRWPLEQVHRIPLPCAPGEEPRMLLHARAAVPGGPVTVAGTHLDPASAEARLAQVRAIIVELPAQDGPVILAGDLNEAPGADSLALLQRRMSDAWEQGGDGGEGLTFVGDGTDPHAARIDHILTSGLTCTSACVAEAGRGASDHLPLLAELRMP</sequence>
<dbReference type="RefSeq" id="WP_051486360.1">
    <property type="nucleotide sequence ID" value="NZ_BAAAOW010000001.1"/>
</dbReference>
<dbReference type="SUPFAM" id="SSF56219">
    <property type="entry name" value="DNase I-like"/>
    <property type="match status" value="1"/>
</dbReference>
<dbReference type="STRING" id="396014.BF93_05845"/>
<organism evidence="2 3">
    <name type="scientific">Brachybacterium phenoliresistens</name>
    <dbReference type="NCBI Taxonomy" id="396014"/>
    <lineage>
        <taxon>Bacteria</taxon>
        <taxon>Bacillati</taxon>
        <taxon>Actinomycetota</taxon>
        <taxon>Actinomycetes</taxon>
        <taxon>Micrococcales</taxon>
        <taxon>Dermabacteraceae</taxon>
        <taxon>Brachybacterium</taxon>
    </lineage>
</organism>
<comment type="caution">
    <text evidence="2">The sequence shown here is derived from an EMBL/GenBank/DDBJ whole genome shotgun (WGS) entry which is preliminary data.</text>
</comment>
<protein>
    <submittedName>
        <fullName evidence="2">Metal-dependent hydrolase</fullName>
    </submittedName>
</protein>
<dbReference type="AlphaFoldDB" id="Z9JWM2"/>
<keyword evidence="3" id="KW-1185">Reference proteome</keyword>
<dbReference type="OrthoDB" id="155529at2"/>
<dbReference type="Gene3D" id="3.60.10.10">
    <property type="entry name" value="Endonuclease/exonuclease/phosphatase"/>
    <property type="match status" value="1"/>
</dbReference>
<dbReference type="Pfam" id="PF03372">
    <property type="entry name" value="Exo_endo_phos"/>
    <property type="match status" value="1"/>
</dbReference>
<evidence type="ECO:0000313" key="2">
    <source>
        <dbReference type="EMBL" id="EWS82559.1"/>
    </source>
</evidence>
<dbReference type="PANTHER" id="PTHR14859:SF15">
    <property type="entry name" value="ENDONUCLEASE_EXONUCLEASE_PHOSPHATASE DOMAIN-CONTAINING PROTEIN"/>
    <property type="match status" value="1"/>
</dbReference>
<dbReference type="eggNOG" id="COG3568">
    <property type="taxonomic scope" value="Bacteria"/>
</dbReference>
<dbReference type="HOGENOM" id="CLU_060500_4_2_11"/>
<evidence type="ECO:0000313" key="3">
    <source>
        <dbReference type="Proteomes" id="UP000023067"/>
    </source>
</evidence>
<dbReference type="PANTHER" id="PTHR14859">
    <property type="entry name" value="CALCOFLUOR WHITE HYPERSENSITIVE PROTEIN PRECURSOR"/>
    <property type="match status" value="1"/>
</dbReference>
<dbReference type="Proteomes" id="UP000023067">
    <property type="component" value="Unassembled WGS sequence"/>
</dbReference>
<dbReference type="GO" id="GO:0016020">
    <property type="term" value="C:membrane"/>
    <property type="evidence" value="ECO:0007669"/>
    <property type="project" value="GOC"/>
</dbReference>
<proteinExistence type="predicted"/>
<name>Z9JWM2_9MICO</name>
<gene>
    <name evidence="2" type="ORF">BF93_05845</name>
</gene>
<dbReference type="GO" id="GO:0006506">
    <property type="term" value="P:GPI anchor biosynthetic process"/>
    <property type="evidence" value="ECO:0007669"/>
    <property type="project" value="TreeGrafter"/>
</dbReference>
<evidence type="ECO:0000259" key="1">
    <source>
        <dbReference type="Pfam" id="PF03372"/>
    </source>
</evidence>
<accession>Z9JWM2</accession>
<dbReference type="PATRIC" id="fig|396014.3.peg.169"/>